<dbReference type="STRING" id="40149.A0A0E0D0G2"/>
<evidence type="ECO:0000259" key="2">
    <source>
        <dbReference type="Pfam" id="PF01397"/>
    </source>
</evidence>
<dbReference type="Gene3D" id="1.10.600.10">
    <property type="entry name" value="Farnesyl Diphosphate Synthase"/>
    <property type="match status" value="1"/>
</dbReference>
<dbReference type="InterPro" id="IPR036965">
    <property type="entry name" value="Terpene_synth_N_sf"/>
</dbReference>
<reference evidence="3" key="2">
    <citation type="submission" date="2018-05" db="EMBL/GenBank/DDBJ databases">
        <title>OmerRS3 (Oryza meridionalis Reference Sequence Version 3).</title>
        <authorList>
            <person name="Zhang J."/>
            <person name="Kudrna D."/>
            <person name="Lee S."/>
            <person name="Talag J."/>
            <person name="Welchert J."/>
            <person name="Wing R.A."/>
        </authorList>
    </citation>
    <scope>NUCLEOTIDE SEQUENCE [LARGE SCALE GENOMIC DNA]</scope>
    <source>
        <strain evidence="3">cv. OR44</strain>
    </source>
</reference>
<dbReference type="PANTHER" id="PTHR31225">
    <property type="entry name" value="OS04G0344100 PROTEIN-RELATED"/>
    <property type="match status" value="1"/>
</dbReference>
<dbReference type="Gramene" id="OMERI03G15420.1">
    <property type="protein sequence ID" value="OMERI03G15420.1"/>
    <property type="gene ID" value="OMERI03G15420"/>
</dbReference>
<dbReference type="Pfam" id="PF01397">
    <property type="entry name" value="Terpene_synth"/>
    <property type="match status" value="1"/>
</dbReference>
<accession>A0A0E0D0G2</accession>
<feature type="region of interest" description="Disordered" evidence="1">
    <location>
        <begin position="1"/>
        <end position="23"/>
    </location>
</feature>
<feature type="domain" description="Terpene synthase N-terminal" evidence="2">
    <location>
        <begin position="22"/>
        <end position="77"/>
    </location>
</feature>
<dbReference type="SUPFAM" id="SSF48576">
    <property type="entry name" value="Terpenoid synthases"/>
    <property type="match status" value="1"/>
</dbReference>
<keyword evidence="4" id="KW-1185">Reference proteome</keyword>
<organism evidence="3">
    <name type="scientific">Oryza meridionalis</name>
    <dbReference type="NCBI Taxonomy" id="40149"/>
    <lineage>
        <taxon>Eukaryota</taxon>
        <taxon>Viridiplantae</taxon>
        <taxon>Streptophyta</taxon>
        <taxon>Embryophyta</taxon>
        <taxon>Tracheophyta</taxon>
        <taxon>Spermatophyta</taxon>
        <taxon>Magnoliopsida</taxon>
        <taxon>Liliopsida</taxon>
        <taxon>Poales</taxon>
        <taxon>Poaceae</taxon>
        <taxon>BOP clade</taxon>
        <taxon>Oryzoideae</taxon>
        <taxon>Oryzeae</taxon>
        <taxon>Oryzinae</taxon>
        <taxon>Oryza</taxon>
    </lineage>
</organism>
<dbReference type="InterPro" id="IPR008949">
    <property type="entry name" value="Isoprenoid_synthase_dom_sf"/>
</dbReference>
<dbReference type="HOGENOM" id="CLU_003125_5_1_1"/>
<dbReference type="InterPro" id="IPR050148">
    <property type="entry name" value="Terpene_synthase-like"/>
</dbReference>
<dbReference type="SUPFAM" id="SSF48239">
    <property type="entry name" value="Terpenoid cyclases/Protein prenyltransferases"/>
    <property type="match status" value="1"/>
</dbReference>
<dbReference type="InterPro" id="IPR001906">
    <property type="entry name" value="Terpene_synth_N"/>
</dbReference>
<dbReference type="AlphaFoldDB" id="A0A0E0D0G2"/>
<dbReference type="Gene3D" id="1.50.10.130">
    <property type="entry name" value="Terpene synthase, N-terminal domain"/>
    <property type="match status" value="1"/>
</dbReference>
<dbReference type="GO" id="GO:0016114">
    <property type="term" value="P:terpenoid biosynthetic process"/>
    <property type="evidence" value="ECO:0007669"/>
    <property type="project" value="InterPro"/>
</dbReference>
<sequence>MEGGGSPVCDRSQKPHGERNRHNQGVGMLSLYNAAHLLIHGEVELEEAILFSRHQLETVRASNLKSPPLSKQVTHALRMPLPRTLKRIEALNYIAEYNQEQACNPSVLELARLDFNLLQLLHLRELKEFSRYI</sequence>
<evidence type="ECO:0000313" key="4">
    <source>
        <dbReference type="Proteomes" id="UP000008021"/>
    </source>
</evidence>
<protein>
    <recommendedName>
        <fullName evidence="2">Terpene synthase N-terminal domain-containing protein</fullName>
    </recommendedName>
</protein>
<dbReference type="PANTHER" id="PTHR31225:SF186">
    <property type="entry name" value="TAU-CADINOL SYNTHASE"/>
    <property type="match status" value="1"/>
</dbReference>
<evidence type="ECO:0000256" key="1">
    <source>
        <dbReference type="SAM" id="MobiDB-lite"/>
    </source>
</evidence>
<evidence type="ECO:0000313" key="3">
    <source>
        <dbReference type="EnsemblPlants" id="OMERI03G15420.1"/>
    </source>
</evidence>
<name>A0A0E0D0G2_9ORYZ</name>
<proteinExistence type="predicted"/>
<dbReference type="Proteomes" id="UP000008021">
    <property type="component" value="Chromosome 3"/>
</dbReference>
<dbReference type="InterPro" id="IPR008930">
    <property type="entry name" value="Terpenoid_cyclase/PrenylTrfase"/>
</dbReference>
<dbReference type="EnsemblPlants" id="OMERI03G15420.1">
    <property type="protein sequence ID" value="OMERI03G15420.1"/>
    <property type="gene ID" value="OMERI03G15420"/>
</dbReference>
<reference evidence="3" key="1">
    <citation type="submission" date="2015-04" db="UniProtKB">
        <authorList>
            <consortium name="EnsemblPlants"/>
        </authorList>
    </citation>
    <scope>IDENTIFICATION</scope>
</reference>
<feature type="compositionally biased region" description="Basic and acidic residues" evidence="1">
    <location>
        <begin position="11"/>
        <end position="21"/>
    </location>
</feature>
<dbReference type="GO" id="GO:0010333">
    <property type="term" value="F:terpene synthase activity"/>
    <property type="evidence" value="ECO:0007669"/>
    <property type="project" value="InterPro"/>
</dbReference>